<reference evidence="2 3" key="1">
    <citation type="submission" date="2019-06" db="EMBL/GenBank/DDBJ databases">
        <title>Whole genome sequence for Rhodospirillaceae sp. R148.</title>
        <authorList>
            <person name="Wang G."/>
        </authorList>
    </citation>
    <scope>NUCLEOTIDE SEQUENCE [LARGE SCALE GENOMIC DNA]</scope>
    <source>
        <strain evidence="2 3">R148</strain>
    </source>
</reference>
<dbReference type="PROSITE" id="PS51186">
    <property type="entry name" value="GNAT"/>
    <property type="match status" value="1"/>
</dbReference>
<evidence type="ECO:0000313" key="2">
    <source>
        <dbReference type="EMBL" id="TQV79155.1"/>
    </source>
</evidence>
<dbReference type="InterPro" id="IPR000182">
    <property type="entry name" value="GNAT_dom"/>
</dbReference>
<keyword evidence="2" id="KW-0808">Transferase</keyword>
<gene>
    <name evidence="2" type="ORF">FKG95_15945</name>
</gene>
<dbReference type="GO" id="GO:0016747">
    <property type="term" value="F:acyltransferase activity, transferring groups other than amino-acyl groups"/>
    <property type="evidence" value="ECO:0007669"/>
    <property type="project" value="InterPro"/>
</dbReference>
<feature type="domain" description="N-acetyltransferase" evidence="1">
    <location>
        <begin position="3"/>
        <end position="141"/>
    </location>
</feature>
<keyword evidence="3" id="KW-1185">Reference proteome</keyword>
<dbReference type="AlphaFoldDB" id="A0A545TPK9"/>
<dbReference type="Proteomes" id="UP000315252">
    <property type="component" value="Unassembled WGS sequence"/>
</dbReference>
<protein>
    <submittedName>
        <fullName evidence="2">GNAT family N-acetyltransferase</fullName>
    </submittedName>
</protein>
<dbReference type="Gene3D" id="3.40.630.30">
    <property type="match status" value="1"/>
</dbReference>
<evidence type="ECO:0000313" key="3">
    <source>
        <dbReference type="Proteomes" id="UP000315252"/>
    </source>
</evidence>
<dbReference type="Pfam" id="PF00583">
    <property type="entry name" value="Acetyltransf_1"/>
    <property type="match status" value="1"/>
</dbReference>
<dbReference type="InterPro" id="IPR016181">
    <property type="entry name" value="Acyl_CoA_acyltransferase"/>
</dbReference>
<comment type="caution">
    <text evidence="2">The sequence shown here is derived from an EMBL/GenBank/DDBJ whole genome shotgun (WGS) entry which is preliminary data.</text>
</comment>
<dbReference type="OrthoDB" id="9815041at2"/>
<organism evidence="2 3">
    <name type="scientific">Denitrobaculum tricleocarpae</name>
    <dbReference type="NCBI Taxonomy" id="2591009"/>
    <lineage>
        <taxon>Bacteria</taxon>
        <taxon>Pseudomonadati</taxon>
        <taxon>Pseudomonadota</taxon>
        <taxon>Alphaproteobacteria</taxon>
        <taxon>Rhodospirillales</taxon>
        <taxon>Rhodospirillaceae</taxon>
        <taxon>Denitrobaculum</taxon>
    </lineage>
</organism>
<evidence type="ECO:0000259" key="1">
    <source>
        <dbReference type="PROSITE" id="PS51186"/>
    </source>
</evidence>
<accession>A0A545TPK9</accession>
<dbReference type="SUPFAM" id="SSF55729">
    <property type="entry name" value="Acyl-CoA N-acyltransferases (Nat)"/>
    <property type="match status" value="1"/>
</dbReference>
<dbReference type="EMBL" id="VHSH01000005">
    <property type="protein sequence ID" value="TQV79155.1"/>
    <property type="molecule type" value="Genomic_DNA"/>
</dbReference>
<proteinExistence type="predicted"/>
<sequence length="251" mass="28445">MSLEIRPLSERERLLVLDWLEREEAAPDREFAAQKDALARAEDAGELWGLFEDADPVAFLAGGLRKDGFLRVRADRRRRGYGRRLVRHRIDALRADDSCCLLDILCEPADSIPFWRKMGFTLYGGSCAFKRLERRFEVPRGAEAIAVRIRSFPDFVLRTGELVEPLDSFRPDAVILPGGNIQLAERVIFFAGPLNRRYDLVVMIEVGGRTLLFDRVSSDAAYAVGVSEDGQANHFLDRINDPPLTEIPSRR</sequence>
<name>A0A545TPK9_9PROT</name>
<dbReference type="RefSeq" id="WP_142897379.1">
    <property type="nucleotide sequence ID" value="NZ_ML660056.1"/>
</dbReference>